<reference evidence="14" key="1">
    <citation type="submission" date="2021-01" db="EMBL/GenBank/DDBJ databases">
        <title>Whole genome shotgun sequence of Rhizocola hellebori NBRC 109834.</title>
        <authorList>
            <person name="Komaki H."/>
            <person name="Tamura T."/>
        </authorList>
    </citation>
    <scope>NUCLEOTIDE SEQUENCE</scope>
    <source>
        <strain evidence="14">NBRC 109834</strain>
    </source>
</reference>
<dbReference type="SUPFAM" id="SSF158472">
    <property type="entry name" value="HAMP domain-like"/>
    <property type="match status" value="1"/>
</dbReference>
<evidence type="ECO:0000256" key="6">
    <source>
        <dbReference type="ARBA" id="ARBA00022692"/>
    </source>
</evidence>
<dbReference type="Pfam" id="PF00672">
    <property type="entry name" value="HAMP"/>
    <property type="match status" value="1"/>
</dbReference>
<organism evidence="14 15">
    <name type="scientific">Rhizocola hellebori</name>
    <dbReference type="NCBI Taxonomy" id="1392758"/>
    <lineage>
        <taxon>Bacteria</taxon>
        <taxon>Bacillati</taxon>
        <taxon>Actinomycetota</taxon>
        <taxon>Actinomycetes</taxon>
        <taxon>Micromonosporales</taxon>
        <taxon>Micromonosporaceae</taxon>
        <taxon>Rhizocola</taxon>
    </lineage>
</organism>
<feature type="transmembrane region" description="Helical" evidence="11">
    <location>
        <begin position="153"/>
        <end position="176"/>
    </location>
</feature>
<gene>
    <name evidence="14" type="primary">mprB</name>
    <name evidence="14" type="ORF">Rhe02_42210</name>
</gene>
<dbReference type="SMART" id="SM00387">
    <property type="entry name" value="HATPase_c"/>
    <property type="match status" value="1"/>
</dbReference>
<evidence type="ECO:0000256" key="2">
    <source>
        <dbReference type="ARBA" id="ARBA00004236"/>
    </source>
</evidence>
<evidence type="ECO:0000256" key="11">
    <source>
        <dbReference type="SAM" id="Phobius"/>
    </source>
</evidence>
<dbReference type="InterPro" id="IPR050428">
    <property type="entry name" value="TCS_sensor_his_kinase"/>
</dbReference>
<dbReference type="InterPro" id="IPR005467">
    <property type="entry name" value="His_kinase_dom"/>
</dbReference>
<dbReference type="Gene3D" id="1.10.287.130">
    <property type="match status" value="1"/>
</dbReference>
<dbReference type="InterPro" id="IPR003594">
    <property type="entry name" value="HATPase_dom"/>
</dbReference>
<dbReference type="InterPro" id="IPR004358">
    <property type="entry name" value="Sig_transdc_His_kin-like_C"/>
</dbReference>
<dbReference type="InterPro" id="IPR036890">
    <property type="entry name" value="HATPase_C_sf"/>
</dbReference>
<sequence>MRLRPSIGNRLTVIAAAAVTVIAVGVGVVAWFALRETLIQQADRELRAMSHGPIENITPEGAYRVPSTPFDTPNRVRIQVRNDIGTPPPPVGVEALPWSATDQKVADGTLKSASYTTEAGDERFRVLTVKGRQGQTIQLARSLAGADATLQSFGLLMALLVVAAASLAAFAGRLVARAGLRPVSRLTAAATRIAETRDLSQHIAVAGHDEVAQLGQAFNHMLIRLDTARQQQRELIEDAAHELRTPMASLRTNVELLIHAGGLLGDDDRTALLADLERQSSELSELVTSLVALARSRNTDEPSSQIELSELAAEAIGLAQTHFPQATFTLHAPEPVTIAGQPSALLRALVNLLDNAAKFGSAGQTVEVQLAVEDGLAKLSVADRCPTIPADEREKIFHRFHRTETARAVPGSGLGLAIVHQTVTAHGGRANALARPGGGNVFQLSLPLILTPQELADAA</sequence>
<dbReference type="RefSeq" id="WP_203909974.1">
    <property type="nucleotide sequence ID" value="NZ_BONY01000024.1"/>
</dbReference>
<proteinExistence type="predicted"/>
<keyword evidence="9" id="KW-0902">Two-component regulatory system</keyword>
<dbReference type="InterPro" id="IPR003660">
    <property type="entry name" value="HAMP_dom"/>
</dbReference>
<evidence type="ECO:0000256" key="7">
    <source>
        <dbReference type="ARBA" id="ARBA00022777"/>
    </source>
</evidence>
<dbReference type="Gene3D" id="3.30.565.10">
    <property type="entry name" value="Histidine kinase-like ATPase, C-terminal domain"/>
    <property type="match status" value="1"/>
</dbReference>
<dbReference type="InterPro" id="IPR036097">
    <property type="entry name" value="HisK_dim/P_sf"/>
</dbReference>
<dbReference type="Proteomes" id="UP000612899">
    <property type="component" value="Unassembled WGS sequence"/>
</dbReference>
<dbReference type="CDD" id="cd06225">
    <property type="entry name" value="HAMP"/>
    <property type="match status" value="1"/>
</dbReference>
<dbReference type="PRINTS" id="PR00344">
    <property type="entry name" value="BCTRLSENSOR"/>
</dbReference>
<evidence type="ECO:0000256" key="5">
    <source>
        <dbReference type="ARBA" id="ARBA00022679"/>
    </source>
</evidence>
<keyword evidence="7 14" id="KW-0418">Kinase</keyword>
<evidence type="ECO:0000313" key="15">
    <source>
        <dbReference type="Proteomes" id="UP000612899"/>
    </source>
</evidence>
<dbReference type="GO" id="GO:0005886">
    <property type="term" value="C:plasma membrane"/>
    <property type="evidence" value="ECO:0007669"/>
    <property type="project" value="UniProtKB-SubCell"/>
</dbReference>
<dbReference type="EMBL" id="BONY01000024">
    <property type="protein sequence ID" value="GIH06154.1"/>
    <property type="molecule type" value="Genomic_DNA"/>
</dbReference>
<dbReference type="PANTHER" id="PTHR45436">
    <property type="entry name" value="SENSOR HISTIDINE KINASE YKOH"/>
    <property type="match status" value="1"/>
</dbReference>
<evidence type="ECO:0000256" key="9">
    <source>
        <dbReference type="ARBA" id="ARBA00023012"/>
    </source>
</evidence>
<dbReference type="SUPFAM" id="SSF55874">
    <property type="entry name" value="ATPase domain of HSP90 chaperone/DNA topoisomerase II/histidine kinase"/>
    <property type="match status" value="1"/>
</dbReference>
<keyword evidence="10 11" id="KW-0472">Membrane</keyword>
<evidence type="ECO:0000259" key="12">
    <source>
        <dbReference type="PROSITE" id="PS50109"/>
    </source>
</evidence>
<dbReference type="PROSITE" id="PS50109">
    <property type="entry name" value="HIS_KIN"/>
    <property type="match status" value="1"/>
</dbReference>
<feature type="domain" description="HAMP" evidence="13">
    <location>
        <begin position="177"/>
        <end position="230"/>
    </location>
</feature>
<dbReference type="PROSITE" id="PS50885">
    <property type="entry name" value="HAMP"/>
    <property type="match status" value="1"/>
</dbReference>
<protein>
    <recommendedName>
        <fullName evidence="3">histidine kinase</fullName>
        <ecNumber evidence="3">2.7.13.3</ecNumber>
    </recommendedName>
</protein>
<dbReference type="SUPFAM" id="SSF47384">
    <property type="entry name" value="Homodimeric domain of signal transducing histidine kinase"/>
    <property type="match status" value="1"/>
</dbReference>
<dbReference type="SMART" id="SM00388">
    <property type="entry name" value="HisKA"/>
    <property type="match status" value="1"/>
</dbReference>
<name>A0A8J3Q9Y7_9ACTN</name>
<evidence type="ECO:0000256" key="8">
    <source>
        <dbReference type="ARBA" id="ARBA00022989"/>
    </source>
</evidence>
<evidence type="ECO:0000256" key="10">
    <source>
        <dbReference type="ARBA" id="ARBA00023136"/>
    </source>
</evidence>
<dbReference type="CDD" id="cd00082">
    <property type="entry name" value="HisKA"/>
    <property type="match status" value="1"/>
</dbReference>
<evidence type="ECO:0000256" key="1">
    <source>
        <dbReference type="ARBA" id="ARBA00000085"/>
    </source>
</evidence>
<accession>A0A8J3Q9Y7</accession>
<comment type="subcellular location">
    <subcellularLocation>
        <location evidence="2">Cell membrane</location>
    </subcellularLocation>
</comment>
<dbReference type="InterPro" id="IPR003661">
    <property type="entry name" value="HisK_dim/P_dom"/>
</dbReference>
<comment type="caution">
    <text evidence="14">The sequence shown here is derived from an EMBL/GenBank/DDBJ whole genome shotgun (WGS) entry which is preliminary data.</text>
</comment>
<dbReference type="EC" id="2.7.13.3" evidence="3"/>
<dbReference type="GO" id="GO:0000155">
    <property type="term" value="F:phosphorelay sensor kinase activity"/>
    <property type="evidence" value="ECO:0007669"/>
    <property type="project" value="InterPro"/>
</dbReference>
<dbReference type="CDD" id="cd00075">
    <property type="entry name" value="HATPase"/>
    <property type="match status" value="1"/>
</dbReference>
<keyword evidence="4" id="KW-0597">Phosphoprotein</keyword>
<dbReference type="AlphaFoldDB" id="A0A8J3Q9Y7"/>
<comment type="catalytic activity">
    <reaction evidence="1">
        <text>ATP + protein L-histidine = ADP + protein N-phospho-L-histidine.</text>
        <dbReference type="EC" id="2.7.13.3"/>
    </reaction>
</comment>
<keyword evidence="5" id="KW-0808">Transferase</keyword>
<evidence type="ECO:0000313" key="14">
    <source>
        <dbReference type="EMBL" id="GIH06154.1"/>
    </source>
</evidence>
<dbReference type="Pfam" id="PF02518">
    <property type="entry name" value="HATPase_c"/>
    <property type="match status" value="1"/>
</dbReference>
<dbReference type="PANTHER" id="PTHR45436:SF5">
    <property type="entry name" value="SENSOR HISTIDINE KINASE TRCS"/>
    <property type="match status" value="1"/>
</dbReference>
<keyword evidence="6 11" id="KW-0812">Transmembrane</keyword>
<keyword evidence="15" id="KW-1185">Reference proteome</keyword>
<evidence type="ECO:0000256" key="4">
    <source>
        <dbReference type="ARBA" id="ARBA00022553"/>
    </source>
</evidence>
<keyword evidence="8 11" id="KW-1133">Transmembrane helix</keyword>
<dbReference type="Pfam" id="PF00512">
    <property type="entry name" value="HisKA"/>
    <property type="match status" value="1"/>
</dbReference>
<evidence type="ECO:0000259" key="13">
    <source>
        <dbReference type="PROSITE" id="PS50885"/>
    </source>
</evidence>
<dbReference type="Gene3D" id="6.10.340.10">
    <property type="match status" value="1"/>
</dbReference>
<evidence type="ECO:0000256" key="3">
    <source>
        <dbReference type="ARBA" id="ARBA00012438"/>
    </source>
</evidence>
<dbReference type="SMART" id="SM00304">
    <property type="entry name" value="HAMP"/>
    <property type="match status" value="1"/>
</dbReference>
<feature type="domain" description="Histidine kinase" evidence="12">
    <location>
        <begin position="238"/>
        <end position="450"/>
    </location>
</feature>
<feature type="transmembrane region" description="Helical" evidence="11">
    <location>
        <begin position="12"/>
        <end position="34"/>
    </location>
</feature>